<dbReference type="SUPFAM" id="SSF53300">
    <property type="entry name" value="vWA-like"/>
    <property type="match status" value="1"/>
</dbReference>
<gene>
    <name evidence="3" type="ORF">ADU59_24740</name>
</gene>
<evidence type="ECO:0000313" key="3">
    <source>
        <dbReference type="EMBL" id="OBZ92927.1"/>
    </source>
</evidence>
<dbReference type="AlphaFoldDB" id="A0A1C7NV94"/>
<evidence type="ECO:0000259" key="2">
    <source>
        <dbReference type="PROSITE" id="PS50234"/>
    </source>
</evidence>
<dbReference type="STRING" id="1612624.ADU59_24740"/>
<proteinExistence type="predicted"/>
<dbReference type="InterPro" id="IPR002035">
    <property type="entry name" value="VWF_A"/>
</dbReference>
<comment type="caution">
    <text evidence="3">The sequence shown here is derived from an EMBL/GenBank/DDBJ whole genome shotgun (WGS) entry which is preliminary data.</text>
</comment>
<dbReference type="PATRIC" id="fig|1612624.7.peg.2650"/>
<evidence type="ECO:0000256" key="1">
    <source>
        <dbReference type="SAM" id="SignalP"/>
    </source>
</evidence>
<dbReference type="Pfam" id="PF13519">
    <property type="entry name" value="VWA_2"/>
    <property type="match status" value="1"/>
</dbReference>
<keyword evidence="4" id="KW-1185">Reference proteome</keyword>
<feature type="domain" description="VWFA" evidence="2">
    <location>
        <begin position="31"/>
        <end position="210"/>
    </location>
</feature>
<dbReference type="InterPro" id="IPR036465">
    <property type="entry name" value="vWFA_dom_sf"/>
</dbReference>
<dbReference type="PROSITE" id="PS50234">
    <property type="entry name" value="VWFA"/>
    <property type="match status" value="1"/>
</dbReference>
<dbReference type="Gene3D" id="3.40.50.410">
    <property type="entry name" value="von Willebrand factor, type A domain"/>
    <property type="match status" value="1"/>
</dbReference>
<feature type="chain" id="PRO_5008889942" description="VWFA domain-containing protein" evidence="1">
    <location>
        <begin position="29"/>
        <end position="561"/>
    </location>
</feature>
<dbReference type="SMART" id="SM00327">
    <property type="entry name" value="VWA"/>
    <property type="match status" value="1"/>
</dbReference>
<organism evidence="3 4">
    <name type="scientific">Pararhizobium polonicum</name>
    <dbReference type="NCBI Taxonomy" id="1612624"/>
    <lineage>
        <taxon>Bacteria</taxon>
        <taxon>Pseudomonadati</taxon>
        <taxon>Pseudomonadota</taxon>
        <taxon>Alphaproteobacteria</taxon>
        <taxon>Hyphomicrobiales</taxon>
        <taxon>Rhizobiaceae</taxon>
        <taxon>Rhizobium/Agrobacterium group</taxon>
        <taxon>Pararhizobium</taxon>
    </lineage>
</organism>
<sequence length="561" mass="59123">MTDKESSVRFSAAFALLLSILSPSLVQAADRTIVVLDASGSMWGQIDGRSKIEIARETIGKVLPSVSKDTELGLMVYGHRDKGSCSDIELVVPPAKGTEAEIANVVNGITPKGKTPLTQAVREAAEALKYTEEKATVVLVTDGLETCQADPCALAAELESKGVDFTAHVVGFGLTEEEGKKVSCLAEGTGGQYFQASDASQLVAALAATVAGPPMVKQPAEPVEQAKPVQPEYNTVLESRLSEGGPPIGESSDIQWKIFKAGANGEPEGDYIALEYKGGYSATYPAGKYIADVMLNSSIERKVPFEIKDGEVAKASVNFDAGYLIITPKRTPQDTAADDNAAVLIGFGDYSTTYYGLTKFYAPAGNVSLKGTIGAATAEETVAVKAGETLEHDLVIGSGVIDNKAVYAEGGLAVDSSEVFFEILSPQKDINGDRKSFGNTYGTGTKLDTPTGDFILAAKLGLVRGETPFSIKAGERKDVTVNLNGGVIAITAPGAEKIEIYEAKKDIQGNQKIVATAFGTEYTETVPPGDYIVRASYEGDRAQKDMPATVKAAERTEVAVQ</sequence>
<dbReference type="Proteomes" id="UP000093111">
    <property type="component" value="Unassembled WGS sequence"/>
</dbReference>
<name>A0A1C7NV94_9HYPH</name>
<keyword evidence="1" id="KW-0732">Signal</keyword>
<feature type="signal peptide" evidence="1">
    <location>
        <begin position="1"/>
        <end position="28"/>
    </location>
</feature>
<protein>
    <recommendedName>
        <fullName evidence="2">VWFA domain-containing protein</fullName>
    </recommendedName>
</protein>
<dbReference type="EMBL" id="LGLV01000017">
    <property type="protein sequence ID" value="OBZ92927.1"/>
    <property type="molecule type" value="Genomic_DNA"/>
</dbReference>
<dbReference type="OrthoDB" id="9783818at2"/>
<accession>A0A1C7NV94</accession>
<evidence type="ECO:0000313" key="4">
    <source>
        <dbReference type="Proteomes" id="UP000093111"/>
    </source>
</evidence>
<reference evidence="3 4" key="1">
    <citation type="journal article" date="2016" name="Syst. Appl. Microbiol.">
        <title>Pararhizobium polonicum sp. nov. isolated from tumors on stone fruit rootstocks.</title>
        <authorList>
            <person name="Pulawska J."/>
            <person name="Kuzmanovic N."/>
            <person name="Willems A."/>
            <person name="Pothier J.F."/>
        </authorList>
    </citation>
    <scope>NUCLEOTIDE SEQUENCE [LARGE SCALE GENOMIC DNA]</scope>
    <source>
        <strain evidence="3 4">F5.1</strain>
    </source>
</reference>